<gene>
    <name evidence="1" type="ORF">NDU88_003250</name>
</gene>
<accession>A0AAV7VCU2</accession>
<organism evidence="1 2">
    <name type="scientific">Pleurodeles waltl</name>
    <name type="common">Iberian ribbed newt</name>
    <dbReference type="NCBI Taxonomy" id="8319"/>
    <lineage>
        <taxon>Eukaryota</taxon>
        <taxon>Metazoa</taxon>
        <taxon>Chordata</taxon>
        <taxon>Craniata</taxon>
        <taxon>Vertebrata</taxon>
        <taxon>Euteleostomi</taxon>
        <taxon>Amphibia</taxon>
        <taxon>Batrachia</taxon>
        <taxon>Caudata</taxon>
        <taxon>Salamandroidea</taxon>
        <taxon>Salamandridae</taxon>
        <taxon>Pleurodelinae</taxon>
        <taxon>Pleurodeles</taxon>
    </lineage>
</organism>
<evidence type="ECO:0000313" key="1">
    <source>
        <dbReference type="EMBL" id="KAJ1199414.1"/>
    </source>
</evidence>
<keyword evidence="2" id="KW-1185">Reference proteome</keyword>
<sequence length="135" mass="14803">MCAGCLQKLLNLRMSEEAGYNWLWVVVSVSAFWTESMRSLKLQGGSKSVSLAVSRLRSSRIRDASDSQTGPVGVRERRGVLRCLWGELTGIGCSPLTGWHSGVHLEAALPNPLPPLCCSVLGRRLYEKTQSDART</sequence>
<name>A0AAV7VCU2_PLEWA</name>
<dbReference type="EMBL" id="JANPWB010000003">
    <property type="protein sequence ID" value="KAJ1199414.1"/>
    <property type="molecule type" value="Genomic_DNA"/>
</dbReference>
<reference evidence="1" key="1">
    <citation type="journal article" date="2022" name="bioRxiv">
        <title>Sequencing and chromosome-scale assembly of the giantPleurodeles waltlgenome.</title>
        <authorList>
            <person name="Brown T."/>
            <person name="Elewa A."/>
            <person name="Iarovenko S."/>
            <person name="Subramanian E."/>
            <person name="Araus A.J."/>
            <person name="Petzold A."/>
            <person name="Susuki M."/>
            <person name="Suzuki K.-i.T."/>
            <person name="Hayashi T."/>
            <person name="Toyoda A."/>
            <person name="Oliveira C."/>
            <person name="Osipova E."/>
            <person name="Leigh N.D."/>
            <person name="Simon A."/>
            <person name="Yun M.H."/>
        </authorList>
    </citation>
    <scope>NUCLEOTIDE SEQUENCE</scope>
    <source>
        <strain evidence="1">20211129_DDA</strain>
        <tissue evidence="1">Liver</tissue>
    </source>
</reference>
<comment type="caution">
    <text evidence="1">The sequence shown here is derived from an EMBL/GenBank/DDBJ whole genome shotgun (WGS) entry which is preliminary data.</text>
</comment>
<dbReference type="AlphaFoldDB" id="A0AAV7VCU2"/>
<proteinExistence type="predicted"/>
<protein>
    <submittedName>
        <fullName evidence="1">Uncharacterized protein</fullName>
    </submittedName>
</protein>
<dbReference type="Proteomes" id="UP001066276">
    <property type="component" value="Chromosome 2_1"/>
</dbReference>
<evidence type="ECO:0000313" key="2">
    <source>
        <dbReference type="Proteomes" id="UP001066276"/>
    </source>
</evidence>